<evidence type="ECO:0000313" key="3">
    <source>
        <dbReference type="EMBL" id="KAK7692027.1"/>
    </source>
</evidence>
<organism evidence="3 4">
    <name type="scientific">Cerrena zonata</name>
    <dbReference type="NCBI Taxonomy" id="2478898"/>
    <lineage>
        <taxon>Eukaryota</taxon>
        <taxon>Fungi</taxon>
        <taxon>Dikarya</taxon>
        <taxon>Basidiomycota</taxon>
        <taxon>Agaricomycotina</taxon>
        <taxon>Agaricomycetes</taxon>
        <taxon>Polyporales</taxon>
        <taxon>Cerrenaceae</taxon>
        <taxon>Cerrena</taxon>
    </lineage>
</organism>
<evidence type="ECO:0000256" key="1">
    <source>
        <dbReference type="SAM" id="Coils"/>
    </source>
</evidence>
<protein>
    <recommendedName>
        <fullName evidence="2">Fungal-type protein kinase domain-containing protein</fullName>
    </recommendedName>
</protein>
<proteinExistence type="predicted"/>
<dbReference type="EMBL" id="JASBNA010000005">
    <property type="protein sequence ID" value="KAK7692027.1"/>
    <property type="molecule type" value="Genomic_DNA"/>
</dbReference>
<keyword evidence="1" id="KW-0175">Coiled coil</keyword>
<dbReference type="Pfam" id="PF17667">
    <property type="entry name" value="Pkinase_fungal"/>
    <property type="match status" value="1"/>
</dbReference>
<dbReference type="PANTHER" id="PTHR38248">
    <property type="entry name" value="FUNK1 6"/>
    <property type="match status" value="1"/>
</dbReference>
<sequence length="412" mass="46798">MTGSFVGAMPAEDFLRKFMRYTRTMPAPPTEYDFSNMSGKDGELKMYPLFCEAINKSGICPGFKLVTVANDVDGNGIRLSPDLALLDKKLSFKKDSVYNDMQFWLEIKSSETADAFSDLKDPNSVEKNKGDSIATRGKLISYAAAVFSRQHRLHLFSVCICGHYARFFRWDRSGCIVSTQFDFHKQPYLLAYFFWCYSKLTCTERGFDSTVSPASEAEAKLLRDAMARYKTECEEQNRKNVTALRKPKDKESPWPAFRIQADFNGVIRKLIVGRPFWGSESPCGRATHGYTAYDTIAKRLVFLKDSWRTDNNHILAEGLMYTKLKGHNVPFLPVILAAGDVKINGKPQKTLTQNYANMRFRPKWLLPCSRLNTLIHYRVVQELAYPLVSVVSSKEAVQVMRDTVEGTSMSSD</sequence>
<gene>
    <name evidence="3" type="ORF">QCA50_005432</name>
</gene>
<evidence type="ECO:0000259" key="2">
    <source>
        <dbReference type="Pfam" id="PF17667"/>
    </source>
</evidence>
<comment type="caution">
    <text evidence="3">The sequence shown here is derived from an EMBL/GenBank/DDBJ whole genome shotgun (WGS) entry which is preliminary data.</text>
</comment>
<feature type="domain" description="Fungal-type protein kinase" evidence="2">
    <location>
        <begin position="110"/>
        <end position="406"/>
    </location>
</feature>
<dbReference type="AlphaFoldDB" id="A0AAW0GJH2"/>
<feature type="coiled-coil region" evidence="1">
    <location>
        <begin position="219"/>
        <end position="246"/>
    </location>
</feature>
<name>A0AAW0GJH2_9APHY</name>
<reference evidence="3 4" key="1">
    <citation type="submission" date="2022-09" db="EMBL/GenBank/DDBJ databases">
        <authorList>
            <person name="Palmer J.M."/>
        </authorList>
    </citation>
    <scope>NUCLEOTIDE SEQUENCE [LARGE SCALE GENOMIC DNA]</scope>
    <source>
        <strain evidence="3 4">DSM 7382</strain>
    </source>
</reference>
<dbReference type="Proteomes" id="UP001385951">
    <property type="component" value="Unassembled WGS sequence"/>
</dbReference>
<dbReference type="InterPro" id="IPR040976">
    <property type="entry name" value="Pkinase_fungal"/>
</dbReference>
<dbReference type="PANTHER" id="PTHR38248:SF2">
    <property type="entry name" value="FUNK1 11"/>
    <property type="match status" value="1"/>
</dbReference>
<accession>A0AAW0GJH2</accession>
<keyword evidence="4" id="KW-1185">Reference proteome</keyword>
<evidence type="ECO:0000313" key="4">
    <source>
        <dbReference type="Proteomes" id="UP001385951"/>
    </source>
</evidence>